<dbReference type="GO" id="GO:0019028">
    <property type="term" value="C:viral capsid"/>
    <property type="evidence" value="ECO:0007669"/>
    <property type="project" value="UniProtKB-KW"/>
</dbReference>
<dbReference type="Gene3D" id="3.30.2320.40">
    <property type="match status" value="1"/>
</dbReference>
<sequence length="443" mass="48353">MSIMAKKLVTEEMRKEWLPVLQTESNAIQPLSAENVAVRLLQNQAEWNAKNLGESEAPGSLNTTVGKWQPVLIDMAKRLAPVNIAMDFFGVQPLSGPDGQIFALRARQGVADGSNTQQSRQELFMQEANSGYSGDGTVQAGDPSGFSQAEIEGSGTDVTTIGKGMPSTDAELLGSPSNPWARVGITVQKATVTAKSRGLYADYSHELRQDMMAIHGEDVDNILSDVMVTEIQAEMNREFIRTMNFSAVRFKKFGTNGIVDIAQDISGRWALEKWKFLTFMLEVEANGIGVDTRRGKGNRVLCSPNVASALAMSGMLDYAPVLQENTKLAVDPTGQTFAGVLSNGMRVYVDPYAVAEYITLAYKGATALDAGIFFAPYVPLEMYRTQGETTFAPRMAFKTRYGICANPFVQIPANQDPQVYVTSDGIAQDSNPYFRKGLIKSLF</sequence>
<evidence type="ECO:0000313" key="5">
    <source>
        <dbReference type="EMBL" id="APD20140.1"/>
    </source>
</evidence>
<dbReference type="Proteomes" id="UP000231470">
    <property type="component" value="Segment"/>
</dbReference>
<evidence type="ECO:0000256" key="1">
    <source>
        <dbReference type="ARBA" id="ARBA00004328"/>
    </source>
</evidence>
<keyword evidence="7" id="KW-1185">Reference proteome</keyword>
<dbReference type="GeneID" id="40092514"/>
<protein>
    <submittedName>
        <fullName evidence="5">Major head protein</fullName>
    </submittedName>
</protein>
<organism evidence="5 6">
    <name type="scientific">Serratia phage vB_Sru_IME250</name>
    <dbReference type="NCBI Taxonomy" id="1852640"/>
    <lineage>
        <taxon>Viruses</taxon>
        <taxon>Duplodnaviria</taxon>
        <taxon>Heunggongvirae</taxon>
        <taxon>Uroviricota</taxon>
        <taxon>Caudoviricetes</taxon>
        <taxon>Pantevenvirales</taxon>
        <taxon>Ackermannviridae</taxon>
        <taxon>Taipeivirus</taxon>
        <taxon>Taipeivirus IME250</taxon>
    </lineage>
</organism>
<comment type="subcellular location">
    <subcellularLocation>
        <location evidence="1">Virion</location>
    </subcellularLocation>
</comment>
<dbReference type="KEGG" id="vg:40092514"/>
<evidence type="ECO:0000313" key="4">
    <source>
        <dbReference type="EMBL" id="ANM47232.1"/>
    </source>
</evidence>
<reference evidence="4 7" key="2">
    <citation type="journal article" date="2017" name="Arch. Virol.">
        <title>First complete genome sequence of a virulent bacteriophage infecting the opportunistic pathogen Serratia rubidaea.</title>
        <authorList>
            <person name="Xing S."/>
            <person name="Ma T."/>
            <person name="Zhang X."/>
            <person name="Huang Y."/>
            <person name="Mi Z."/>
            <person name="Sun Q."/>
            <person name="An X."/>
            <person name="Fan H."/>
            <person name="Wu S."/>
            <person name="Wei L."/>
            <person name="Tong Y."/>
        </authorList>
    </citation>
    <scope>NUCLEOTIDE SEQUENCE [LARGE SCALE GENOMIC DNA]</scope>
</reference>
<keyword evidence="3" id="KW-0946">Virion</keyword>
<dbReference type="EMBL" id="KX147096">
    <property type="protein sequence ID" value="ANM47232.1"/>
    <property type="molecule type" value="Genomic_DNA"/>
</dbReference>
<accession>A0A1J0MG80</accession>
<dbReference type="Proteomes" id="UP000230444">
    <property type="component" value="Segment"/>
</dbReference>
<evidence type="ECO:0000313" key="7">
    <source>
        <dbReference type="Proteomes" id="UP000231470"/>
    </source>
</evidence>
<evidence type="ECO:0000256" key="2">
    <source>
        <dbReference type="ARBA" id="ARBA00022561"/>
    </source>
</evidence>
<evidence type="ECO:0000256" key="3">
    <source>
        <dbReference type="ARBA" id="ARBA00022844"/>
    </source>
</evidence>
<reference evidence="5 6" key="1">
    <citation type="submission" date="2016-11" db="EMBL/GenBank/DDBJ databases">
        <title>Complete genome of the first virulent bacteriophage infecting the opportunist pathogen Serratia rubidaea.</title>
        <authorList>
            <person name="Xing S."/>
            <person name="Ma T."/>
            <person name="Zhang X."/>
            <person name="Huang Y."/>
            <person name="Mi Z."/>
            <person name="Sun Q."/>
            <person name="An X."/>
            <person name="Fan H."/>
            <person name="Wu S."/>
            <person name="Lin W."/>
            <person name="Tong Y."/>
        </authorList>
    </citation>
    <scope>NUCLEOTIDE SEQUENCE [LARGE SCALE GENOMIC DNA]</scope>
</reference>
<dbReference type="OrthoDB" id="2241at10239"/>
<dbReference type="EMBL" id="KY073123">
    <property type="protein sequence ID" value="APD20140.1"/>
    <property type="molecule type" value="Genomic_DNA"/>
</dbReference>
<keyword evidence="2" id="KW-0167">Capsid protein</keyword>
<dbReference type="RefSeq" id="YP_009616033.1">
    <property type="nucleotide sequence ID" value="NC_042047.1"/>
</dbReference>
<proteinExistence type="predicted"/>
<dbReference type="Pfam" id="PF07068">
    <property type="entry name" value="Gp23"/>
    <property type="match status" value="1"/>
</dbReference>
<name>A0A1J0MG80_9CAUD</name>
<evidence type="ECO:0000313" key="6">
    <source>
        <dbReference type="Proteomes" id="UP000230444"/>
    </source>
</evidence>
<dbReference type="InterPro" id="IPR010762">
    <property type="entry name" value="Gp23/Gp24_T4-like"/>
</dbReference>